<organism evidence="1 2">
    <name type="scientific">Camellia sinensis</name>
    <name type="common">Tea plant</name>
    <name type="synonym">Thea sinensis</name>
    <dbReference type="NCBI Taxonomy" id="4442"/>
    <lineage>
        <taxon>Eukaryota</taxon>
        <taxon>Viridiplantae</taxon>
        <taxon>Streptophyta</taxon>
        <taxon>Embryophyta</taxon>
        <taxon>Tracheophyta</taxon>
        <taxon>Spermatophyta</taxon>
        <taxon>Magnoliopsida</taxon>
        <taxon>eudicotyledons</taxon>
        <taxon>Gunneridae</taxon>
        <taxon>Pentapetalae</taxon>
        <taxon>asterids</taxon>
        <taxon>Ericales</taxon>
        <taxon>Theaceae</taxon>
        <taxon>Camellia</taxon>
    </lineage>
</organism>
<gene>
    <name evidence="1" type="ORF">HYC85_015684</name>
</gene>
<dbReference type="EMBL" id="JACBKZ010000007">
    <property type="protein sequence ID" value="KAF5945456.1"/>
    <property type="molecule type" value="Genomic_DNA"/>
</dbReference>
<keyword evidence="2" id="KW-1185">Reference proteome</keyword>
<dbReference type="Proteomes" id="UP000593564">
    <property type="component" value="Unassembled WGS sequence"/>
</dbReference>
<reference evidence="2" key="1">
    <citation type="journal article" date="2020" name="Nat. Commun.">
        <title>Genome assembly of wild tea tree DASZ reveals pedigree and selection history of tea varieties.</title>
        <authorList>
            <person name="Zhang W."/>
            <person name="Zhang Y."/>
            <person name="Qiu H."/>
            <person name="Guo Y."/>
            <person name="Wan H."/>
            <person name="Zhang X."/>
            <person name="Scossa F."/>
            <person name="Alseekh S."/>
            <person name="Zhang Q."/>
            <person name="Wang P."/>
            <person name="Xu L."/>
            <person name="Schmidt M.H."/>
            <person name="Jia X."/>
            <person name="Li D."/>
            <person name="Zhu A."/>
            <person name="Guo F."/>
            <person name="Chen W."/>
            <person name="Ni D."/>
            <person name="Usadel B."/>
            <person name="Fernie A.R."/>
            <person name="Wen W."/>
        </authorList>
    </citation>
    <scope>NUCLEOTIDE SEQUENCE [LARGE SCALE GENOMIC DNA]</scope>
    <source>
        <strain evidence="2">cv. G240</strain>
    </source>
</reference>
<sequence length="76" mass="8649">MFALIGHSIWHETLQERSLSRMAFRGSALPCGVEHKYKLAIVDYFDGGFYFFKLVLPVGVLFSPSLSCCERFVLLC</sequence>
<protein>
    <submittedName>
        <fullName evidence="1">Uncharacterized protein</fullName>
    </submittedName>
</protein>
<dbReference type="AlphaFoldDB" id="A0A7J7H164"/>
<reference evidence="1 2" key="2">
    <citation type="submission" date="2020-07" db="EMBL/GenBank/DDBJ databases">
        <title>Genome assembly of wild tea tree DASZ reveals pedigree and selection history of tea varieties.</title>
        <authorList>
            <person name="Zhang W."/>
        </authorList>
    </citation>
    <scope>NUCLEOTIDE SEQUENCE [LARGE SCALE GENOMIC DNA]</scope>
    <source>
        <strain evidence="2">cv. G240</strain>
        <tissue evidence="1">Leaf</tissue>
    </source>
</reference>
<proteinExistence type="predicted"/>
<evidence type="ECO:0000313" key="2">
    <source>
        <dbReference type="Proteomes" id="UP000593564"/>
    </source>
</evidence>
<accession>A0A7J7H164</accession>
<evidence type="ECO:0000313" key="1">
    <source>
        <dbReference type="EMBL" id="KAF5945456.1"/>
    </source>
</evidence>
<name>A0A7J7H164_CAMSI</name>
<comment type="caution">
    <text evidence="1">The sequence shown here is derived from an EMBL/GenBank/DDBJ whole genome shotgun (WGS) entry which is preliminary data.</text>
</comment>